<name>A0A8T2CP26_ARASU</name>
<keyword evidence="5" id="KW-0030">Aminoacyl-tRNA synthetase</keyword>
<dbReference type="InterPro" id="IPR007639">
    <property type="entry name" value="Gln-tRNA-synth_Ib_RNA-bd_N"/>
</dbReference>
<keyword evidence="3" id="KW-0067">ATP-binding</keyword>
<dbReference type="GO" id="GO:0005737">
    <property type="term" value="C:cytoplasm"/>
    <property type="evidence" value="ECO:0007669"/>
    <property type="project" value="InterPro"/>
</dbReference>
<dbReference type="Proteomes" id="UP000694251">
    <property type="component" value="Chromosome 6"/>
</dbReference>
<dbReference type="OrthoDB" id="10250478at2759"/>
<dbReference type="Pfam" id="PF04558">
    <property type="entry name" value="tRNA_synt_1c_R1"/>
    <property type="match status" value="1"/>
</dbReference>
<reference evidence="9 10" key="1">
    <citation type="submission" date="2020-12" db="EMBL/GenBank/DDBJ databases">
        <title>Concerted genomic and epigenomic changes stabilize Arabidopsis allopolyploids.</title>
        <authorList>
            <person name="Chen Z."/>
        </authorList>
    </citation>
    <scope>NUCLEOTIDE SEQUENCE [LARGE SCALE GENOMIC DNA]</scope>
    <source>
        <strain evidence="9">As9502</strain>
        <tissue evidence="9">Leaf</tissue>
    </source>
</reference>
<dbReference type="EMBL" id="JAEFBJ010000006">
    <property type="protein sequence ID" value="KAG7598654.1"/>
    <property type="molecule type" value="Genomic_DNA"/>
</dbReference>
<feature type="signal peptide" evidence="7">
    <location>
        <begin position="1"/>
        <end position="17"/>
    </location>
</feature>
<evidence type="ECO:0000256" key="4">
    <source>
        <dbReference type="ARBA" id="ARBA00022917"/>
    </source>
</evidence>
<dbReference type="GO" id="GO:0005524">
    <property type="term" value="F:ATP binding"/>
    <property type="evidence" value="ECO:0007669"/>
    <property type="project" value="UniProtKB-KW"/>
</dbReference>
<feature type="chain" id="PRO_5035814425" evidence="7">
    <location>
        <begin position="18"/>
        <end position="194"/>
    </location>
</feature>
<organism evidence="9 10">
    <name type="scientific">Arabidopsis suecica</name>
    <name type="common">Swedish thale-cress</name>
    <name type="synonym">Cardaminopsis suecica</name>
    <dbReference type="NCBI Taxonomy" id="45249"/>
    <lineage>
        <taxon>Eukaryota</taxon>
        <taxon>Viridiplantae</taxon>
        <taxon>Streptophyta</taxon>
        <taxon>Embryophyta</taxon>
        <taxon>Tracheophyta</taxon>
        <taxon>Spermatophyta</taxon>
        <taxon>Magnoliopsida</taxon>
        <taxon>eudicotyledons</taxon>
        <taxon>Gunneridae</taxon>
        <taxon>Pentapetalae</taxon>
        <taxon>rosids</taxon>
        <taxon>malvids</taxon>
        <taxon>Brassicales</taxon>
        <taxon>Brassicaceae</taxon>
        <taxon>Camelineae</taxon>
        <taxon>Arabidopsis</taxon>
    </lineage>
</organism>
<evidence type="ECO:0000256" key="6">
    <source>
        <dbReference type="SAM" id="MobiDB-lite"/>
    </source>
</evidence>
<evidence type="ECO:0000313" key="10">
    <source>
        <dbReference type="Proteomes" id="UP000694251"/>
    </source>
</evidence>
<evidence type="ECO:0000256" key="3">
    <source>
        <dbReference type="ARBA" id="ARBA00022840"/>
    </source>
</evidence>
<evidence type="ECO:0000313" key="9">
    <source>
        <dbReference type="EMBL" id="KAG7598654.1"/>
    </source>
</evidence>
<gene>
    <name evidence="9" type="ORF">ISN44_As06g028830</name>
</gene>
<protein>
    <submittedName>
        <fullName evidence="9">Glutaminyl-tRNA synthetase class Ib non-specific RNA-binding domain N-terminal</fullName>
    </submittedName>
</protein>
<evidence type="ECO:0000259" key="8">
    <source>
        <dbReference type="Pfam" id="PF04558"/>
    </source>
</evidence>
<keyword evidence="10" id="KW-1185">Reference proteome</keyword>
<dbReference type="GO" id="GO:0006418">
    <property type="term" value="P:tRNA aminoacylation for protein translation"/>
    <property type="evidence" value="ECO:0007669"/>
    <property type="project" value="InterPro"/>
</dbReference>
<dbReference type="GO" id="GO:0004812">
    <property type="term" value="F:aminoacyl-tRNA ligase activity"/>
    <property type="evidence" value="ECO:0007669"/>
    <property type="project" value="UniProtKB-KW"/>
</dbReference>
<dbReference type="AlphaFoldDB" id="A0A8T2CP26"/>
<keyword evidence="2" id="KW-0547">Nucleotide-binding</keyword>
<dbReference type="FunFam" id="1.10.10.2420:FF:000001">
    <property type="entry name" value="Glutamine--tRNA ligase cytoplasmic"/>
    <property type="match status" value="1"/>
</dbReference>
<evidence type="ECO:0000256" key="1">
    <source>
        <dbReference type="ARBA" id="ARBA00022598"/>
    </source>
</evidence>
<feature type="domain" description="Glutaminyl-tRNA synthetase class Ib non-specific RNA-binding" evidence="8">
    <location>
        <begin position="15"/>
        <end position="132"/>
    </location>
</feature>
<keyword evidence="7" id="KW-0732">Signal</keyword>
<accession>A0A8T2CP26</accession>
<evidence type="ECO:0000256" key="2">
    <source>
        <dbReference type="ARBA" id="ARBA00022741"/>
    </source>
</evidence>
<feature type="region of interest" description="Disordered" evidence="6">
    <location>
        <begin position="175"/>
        <end position="194"/>
    </location>
</feature>
<sequence>MTLLLYICGYASSLIEAAVTDRCDPTSGNLLYTVSTTLLKYIVDSKIKTPAQLEAAFEFFAITGSKEFSLTDFEEACDVDEIFHYPFGTEIEVSPVEEIFEDNNKTILEQGYESNVGESFGHVRESLPHADPKIVKKLDENMFELLGEKTSADTEKPTKEEEKVAKVEEKKAVVEATPEPSKEELNSYSSVISV</sequence>
<keyword evidence="4" id="KW-0648">Protein biosynthesis</keyword>
<evidence type="ECO:0000256" key="7">
    <source>
        <dbReference type="SAM" id="SignalP"/>
    </source>
</evidence>
<evidence type="ECO:0000256" key="5">
    <source>
        <dbReference type="ARBA" id="ARBA00023146"/>
    </source>
</evidence>
<proteinExistence type="predicted"/>
<keyword evidence="1" id="KW-0436">Ligase</keyword>
<comment type="caution">
    <text evidence="9">The sequence shown here is derived from an EMBL/GenBank/DDBJ whole genome shotgun (WGS) entry which is preliminary data.</text>
</comment>